<dbReference type="PROSITE" id="PS50240">
    <property type="entry name" value="TRYPSIN_DOM"/>
    <property type="match status" value="1"/>
</dbReference>
<dbReference type="EMBL" id="CAJNYD010004085">
    <property type="protein sequence ID" value="CAF3571396.1"/>
    <property type="molecule type" value="Genomic_DNA"/>
</dbReference>
<dbReference type="InterPro" id="IPR012677">
    <property type="entry name" value="Nucleotide-bd_a/b_plait_sf"/>
</dbReference>
<gene>
    <name evidence="6" type="ORF">LUA448_LOCUS28976</name>
</gene>
<dbReference type="CDD" id="cd00590">
    <property type="entry name" value="RRM_SF"/>
    <property type="match status" value="1"/>
</dbReference>
<dbReference type="GO" id="GO:0006508">
    <property type="term" value="P:proteolysis"/>
    <property type="evidence" value="ECO:0007669"/>
    <property type="project" value="InterPro"/>
</dbReference>
<dbReference type="PANTHER" id="PTHR24253:SF153">
    <property type="entry name" value="SERINE PROTEASE HEPSIN"/>
    <property type="match status" value="1"/>
</dbReference>
<keyword evidence="2" id="KW-0694">RNA-binding</keyword>
<dbReference type="SMART" id="SM00360">
    <property type="entry name" value="RRM"/>
    <property type="match status" value="4"/>
</dbReference>
<dbReference type="InterPro" id="IPR001254">
    <property type="entry name" value="Trypsin_dom"/>
</dbReference>
<dbReference type="InterPro" id="IPR000504">
    <property type="entry name" value="RRM_dom"/>
</dbReference>
<feature type="region of interest" description="Disordered" evidence="3">
    <location>
        <begin position="553"/>
        <end position="572"/>
    </location>
</feature>
<evidence type="ECO:0000259" key="4">
    <source>
        <dbReference type="PROSITE" id="PS50102"/>
    </source>
</evidence>
<evidence type="ECO:0000256" key="3">
    <source>
        <dbReference type="SAM" id="MobiDB-lite"/>
    </source>
</evidence>
<organism evidence="6 7">
    <name type="scientific">Rotaria socialis</name>
    <dbReference type="NCBI Taxonomy" id="392032"/>
    <lineage>
        <taxon>Eukaryota</taxon>
        <taxon>Metazoa</taxon>
        <taxon>Spiralia</taxon>
        <taxon>Gnathifera</taxon>
        <taxon>Rotifera</taxon>
        <taxon>Eurotatoria</taxon>
        <taxon>Bdelloidea</taxon>
        <taxon>Philodinida</taxon>
        <taxon>Philodinidae</taxon>
        <taxon>Rotaria</taxon>
    </lineage>
</organism>
<keyword evidence="1" id="KW-1015">Disulfide bond</keyword>
<dbReference type="SUPFAM" id="SSF50494">
    <property type="entry name" value="Trypsin-like serine proteases"/>
    <property type="match status" value="1"/>
</dbReference>
<dbReference type="PANTHER" id="PTHR24253">
    <property type="entry name" value="TRANSMEMBRANE PROTEASE SERINE"/>
    <property type="match status" value="1"/>
</dbReference>
<feature type="domain" description="RRM" evidence="4">
    <location>
        <begin position="103"/>
        <end position="174"/>
    </location>
</feature>
<dbReference type="AlphaFoldDB" id="A0A818LW42"/>
<evidence type="ECO:0000256" key="1">
    <source>
        <dbReference type="ARBA" id="ARBA00023157"/>
    </source>
</evidence>
<sequence>MSNNNRKHKSESTSVYLGNTRTLSNEYINEYCSKFGLILDCSRRLLAPEQASLVDFTFVRFLNAQSTLKFLSTSSHTLNNGINLDVRPFDDILHTAVPLHVDRKICIKDLPSYISLSDAKKYLRTFGPIKSVNSDTNDNEENFLYVEFESAASRNKLLKGKIKHHRIRDHILNILPLLRPTDVDLHQMEEQNISNRSTALDDPSTLIYLELEYNLKMREQFSFIDNEISELIKLTNNNNMYRSSTSTTIYVGNIQSITDDQLHEYFQRFGKIEACYHNCTRAADEWLIDYRFIRFSSDTNMNIILTNKIDHTIGRIRLDIHPYEAAFHDDTRLVLDRKICIAHTDINLNRNLIKKAFTRFGRILNCTCVSSGNGLEHVYIEYESINAIKPIVTSNQRHSVGRTTLAVKKALRPSEVGVKQELISHDENISREPTVPKHSYSGQRLNSNVETAQYSSLIVNHHNRAIENELRTSNLSSESQRRLSVSSSMQQSDENTSATINNNASQLCRTAVVERDQLKEQVVQFERDNCQLKFENETLRYRLRERSLSISMPSDNPITVPTESISVSSPNRQGRNRACSLSSIMNIAHENESITRSLSSLNCILNRYLRISANIIILHPEYDIKTKVNDIALIALNRSVDLTDKTIGFICLPMATLRYPALSPSDQADAVAIGWGRVKESALGCASKVLLQVELPILSPYIRLLNCADQKYFSSSGGPLMLTYNQTWPIVGTSSYGEGCARAHKPGVYTRVSAYRDWINYTVNKNELNYDTQVFNIQNNIGMSNDLEIWWDGENFDDYLILVLNK</sequence>
<dbReference type="Gene3D" id="3.30.70.330">
    <property type="match status" value="3"/>
</dbReference>
<dbReference type="SMART" id="SM00020">
    <property type="entry name" value="Tryp_SPc"/>
    <property type="match status" value="1"/>
</dbReference>
<dbReference type="CDD" id="cd00190">
    <property type="entry name" value="Tryp_SPc"/>
    <property type="match status" value="1"/>
</dbReference>
<evidence type="ECO:0000259" key="5">
    <source>
        <dbReference type="PROSITE" id="PS50240"/>
    </source>
</evidence>
<dbReference type="PROSITE" id="PS50102">
    <property type="entry name" value="RRM"/>
    <property type="match status" value="2"/>
</dbReference>
<feature type="compositionally biased region" description="Low complexity" evidence="3">
    <location>
        <begin position="475"/>
        <end position="492"/>
    </location>
</feature>
<dbReference type="GO" id="GO:0004252">
    <property type="term" value="F:serine-type endopeptidase activity"/>
    <property type="evidence" value="ECO:0007669"/>
    <property type="project" value="InterPro"/>
</dbReference>
<dbReference type="InterPro" id="IPR009003">
    <property type="entry name" value="Peptidase_S1_PA"/>
</dbReference>
<evidence type="ECO:0000256" key="2">
    <source>
        <dbReference type="PROSITE-ProRule" id="PRU00176"/>
    </source>
</evidence>
<dbReference type="InterPro" id="IPR035979">
    <property type="entry name" value="RBD_domain_sf"/>
</dbReference>
<dbReference type="SUPFAM" id="SSF54928">
    <property type="entry name" value="RNA-binding domain, RBD"/>
    <property type="match status" value="2"/>
</dbReference>
<reference evidence="6" key="1">
    <citation type="submission" date="2021-02" db="EMBL/GenBank/DDBJ databases">
        <authorList>
            <person name="Nowell W R."/>
        </authorList>
    </citation>
    <scope>NUCLEOTIDE SEQUENCE</scope>
</reference>
<dbReference type="InterPro" id="IPR043504">
    <property type="entry name" value="Peptidase_S1_PA_chymotrypsin"/>
</dbReference>
<evidence type="ECO:0000313" key="7">
    <source>
        <dbReference type="Proteomes" id="UP000663833"/>
    </source>
</evidence>
<name>A0A818LW42_9BILA</name>
<protein>
    <submittedName>
        <fullName evidence="6">Uncharacterized protein</fullName>
    </submittedName>
</protein>
<comment type="caution">
    <text evidence="6">The sequence shown here is derived from an EMBL/GenBank/DDBJ whole genome shotgun (WGS) entry which is preliminary data.</text>
</comment>
<feature type="domain" description="Peptidase S1" evidence="5">
    <location>
        <begin position="616"/>
        <end position="764"/>
    </location>
</feature>
<dbReference type="Proteomes" id="UP000663833">
    <property type="component" value="Unassembled WGS sequence"/>
</dbReference>
<feature type="region of interest" description="Disordered" evidence="3">
    <location>
        <begin position="470"/>
        <end position="501"/>
    </location>
</feature>
<accession>A0A818LW42</accession>
<feature type="domain" description="RRM" evidence="4">
    <location>
        <begin position="247"/>
        <end position="315"/>
    </location>
</feature>
<dbReference type="Gene3D" id="2.40.10.10">
    <property type="entry name" value="Trypsin-like serine proteases"/>
    <property type="match status" value="3"/>
</dbReference>
<evidence type="ECO:0000313" key="6">
    <source>
        <dbReference type="EMBL" id="CAF3571396.1"/>
    </source>
</evidence>
<dbReference type="GO" id="GO:0003723">
    <property type="term" value="F:RNA binding"/>
    <property type="evidence" value="ECO:0007669"/>
    <property type="project" value="UniProtKB-UniRule"/>
</dbReference>
<proteinExistence type="predicted"/>
<dbReference type="Pfam" id="PF00089">
    <property type="entry name" value="Trypsin"/>
    <property type="match status" value="1"/>
</dbReference>